<accession>A0A9W9ZNM3</accession>
<organism evidence="1 2">
    <name type="scientific">Desmophyllum pertusum</name>
    <dbReference type="NCBI Taxonomy" id="174260"/>
    <lineage>
        <taxon>Eukaryota</taxon>
        <taxon>Metazoa</taxon>
        <taxon>Cnidaria</taxon>
        <taxon>Anthozoa</taxon>
        <taxon>Hexacorallia</taxon>
        <taxon>Scleractinia</taxon>
        <taxon>Caryophylliina</taxon>
        <taxon>Caryophylliidae</taxon>
        <taxon>Desmophyllum</taxon>
    </lineage>
</organism>
<gene>
    <name evidence="1" type="ORF">OS493_023437</name>
</gene>
<name>A0A9W9ZNM3_9CNID</name>
<protein>
    <submittedName>
        <fullName evidence="1">Uncharacterized protein</fullName>
    </submittedName>
</protein>
<dbReference type="AlphaFoldDB" id="A0A9W9ZNM3"/>
<dbReference type="OrthoDB" id="10496191at2759"/>
<proteinExistence type="predicted"/>
<keyword evidence="2" id="KW-1185">Reference proteome</keyword>
<comment type="caution">
    <text evidence="1">The sequence shown here is derived from an EMBL/GenBank/DDBJ whole genome shotgun (WGS) entry which is preliminary data.</text>
</comment>
<evidence type="ECO:0000313" key="2">
    <source>
        <dbReference type="Proteomes" id="UP001163046"/>
    </source>
</evidence>
<evidence type="ECO:0000313" key="1">
    <source>
        <dbReference type="EMBL" id="KAJ7384113.1"/>
    </source>
</evidence>
<reference evidence="1" key="1">
    <citation type="submission" date="2023-01" db="EMBL/GenBank/DDBJ databases">
        <title>Genome assembly of the deep-sea coral Lophelia pertusa.</title>
        <authorList>
            <person name="Herrera S."/>
            <person name="Cordes E."/>
        </authorList>
    </citation>
    <scope>NUCLEOTIDE SEQUENCE</scope>
    <source>
        <strain evidence="1">USNM1676648</strain>
        <tissue evidence="1">Polyp</tissue>
    </source>
</reference>
<sequence>MDQVFEDSACRTLVLVRGSKCFSDTTPTAWIKGDCWPPYGEIVTRYPLCGASKLYVYVDCMEGQSTLTFGLISPQERPRYLQFPFIFTLASFLDSFLQSELKKHEHFDFILTFQLCSHQSDAR</sequence>
<dbReference type="Proteomes" id="UP001163046">
    <property type="component" value="Unassembled WGS sequence"/>
</dbReference>
<dbReference type="EMBL" id="MU825890">
    <property type="protein sequence ID" value="KAJ7384113.1"/>
    <property type="molecule type" value="Genomic_DNA"/>
</dbReference>